<accession>A0A0J9XHH4</accession>
<feature type="region of interest" description="Disordered" evidence="1">
    <location>
        <begin position="309"/>
        <end position="452"/>
    </location>
</feature>
<feature type="compositionally biased region" description="Polar residues" evidence="1">
    <location>
        <begin position="343"/>
        <end position="355"/>
    </location>
</feature>
<dbReference type="InterPro" id="IPR025852">
    <property type="entry name" value="SM_dom_ATX"/>
</dbReference>
<dbReference type="Pfam" id="PF14438">
    <property type="entry name" value="SM-ATX"/>
    <property type="match status" value="1"/>
</dbReference>
<dbReference type="SMART" id="SM01272">
    <property type="entry name" value="LsmAD"/>
    <property type="match status" value="1"/>
</dbReference>
<feature type="compositionally biased region" description="Polar residues" evidence="1">
    <location>
        <begin position="878"/>
        <end position="891"/>
    </location>
</feature>
<dbReference type="STRING" id="1173061.A0A0J9XHH4"/>
<feature type="compositionally biased region" description="Low complexity" evidence="1">
    <location>
        <begin position="633"/>
        <end position="646"/>
    </location>
</feature>
<feature type="region of interest" description="Disordered" evidence="1">
    <location>
        <begin position="676"/>
        <end position="731"/>
    </location>
</feature>
<feature type="compositionally biased region" description="Polar residues" evidence="1">
    <location>
        <begin position="521"/>
        <end position="553"/>
    </location>
</feature>
<feature type="domain" description="LsmAD" evidence="2">
    <location>
        <begin position="237"/>
        <end position="309"/>
    </location>
</feature>
<feature type="region of interest" description="Disordered" evidence="1">
    <location>
        <begin position="873"/>
        <end position="945"/>
    </location>
</feature>
<dbReference type="OrthoDB" id="2275718at2759"/>
<feature type="compositionally biased region" description="Basic and acidic residues" evidence="1">
    <location>
        <begin position="936"/>
        <end position="945"/>
    </location>
</feature>
<keyword evidence="4" id="KW-1185">Reference proteome</keyword>
<dbReference type="GO" id="GO:0003729">
    <property type="term" value="F:mRNA binding"/>
    <property type="evidence" value="ECO:0007669"/>
    <property type="project" value="TreeGrafter"/>
</dbReference>
<comment type="caution">
    <text evidence="3">The sequence shown here is derived from an EMBL/GenBank/DDBJ whole genome shotgun (WGS) entry which is preliminary data.</text>
</comment>
<feature type="compositionally biased region" description="Low complexity" evidence="1">
    <location>
        <begin position="1"/>
        <end position="50"/>
    </location>
</feature>
<evidence type="ECO:0000313" key="4">
    <source>
        <dbReference type="Proteomes" id="UP000242525"/>
    </source>
</evidence>
<dbReference type="EMBL" id="CCBN010000015">
    <property type="protein sequence ID" value="CDO56392.1"/>
    <property type="molecule type" value="Genomic_DNA"/>
</dbReference>
<evidence type="ECO:0000259" key="2">
    <source>
        <dbReference type="SMART" id="SM01272"/>
    </source>
</evidence>
<sequence>MSSATRGNRSLNGSNSNRGGANNRRYPSSQRSSNNNNSSNNSNSNQQQRSAWGATLNNSSSSGNRHGAGARTPADNDALIHMHDRLVYLFAKSVGSFAIVTVASGARYRGILVAATTASEIGVVLELVEKYAAAPGDEDDDNKEPERFDKMVFQPKDIVDIEIESPDLSVEKVSSATRRTSTVPFKTDTDISGQKGAIYERELERWSAGDDDTGLTLEQSITSSQPWDQFAVNQNKFGVQSTYDEHLYTTAIDKSHPEYEKRVKIAEKLADEITNQSYNGNVHIAEERGVVVDDSGLDEEDKYSGVDRRAFAAAPSTSRNPNKYTPPALRNKEPAPHHDPAIISSSIATSRQSPLPKSSATTSPVPPTTGGTSTPISDLFKASKGIVSADQQSKNTPTSGAATNKPMLPSVFLPTSTRASKNGDKETKESKAKGTGKTQADTESIQKGLAGDFRDFVNTEVEKVQQKKQSIQSMPLRDKIDDLLKFSNSYKINTPVPPDLVPILGRKKDEHDDKHGAKPATASSTGKPKSTASTASAPTGKLSTKISEAQSSGIPPKVPSPLPAKQTKPASPAKPATPTPVKAVSPAKSASPAKSVSPVKPAAVTSKAKSVVVSPTKADAAKPVPTAPKSQTKAAASPVKPAAKLPTSTAASPAPTGEKKLNLNFKAPEFRPNPAAHSFTPSFVPPGSSNSSNHASPALPHIQPAGGHNQRQSRSGNLFFGNKPLHNKSRAGKFNPFTHNKELHDNEETPYVIPRSYITQPTWDQEHEKSYTEFLPNDAAFKPIYAIQRGPFIPPPGAAAGGIPMMQPGFDDPRNFQGPPMHGFIPYGAAPYGNAPQFFNRAPPYVPMGQQMYMFNPSQGYQSPRGPKAMPVPGMTPPMNNYNGVNGFSSPQQQHQQPFIRNGSGPNHGQPRYHNNHHNNHHYQGQPPQQPHHNSSHAEKPEEGK</sequence>
<organism evidence="3 4">
    <name type="scientific">Geotrichum candidum</name>
    <name type="common">Oospora lactis</name>
    <name type="synonym">Dipodascus geotrichum</name>
    <dbReference type="NCBI Taxonomy" id="1173061"/>
    <lineage>
        <taxon>Eukaryota</taxon>
        <taxon>Fungi</taxon>
        <taxon>Dikarya</taxon>
        <taxon>Ascomycota</taxon>
        <taxon>Saccharomycotina</taxon>
        <taxon>Dipodascomycetes</taxon>
        <taxon>Dipodascales</taxon>
        <taxon>Dipodascaceae</taxon>
        <taxon>Geotrichum</taxon>
    </lineage>
</organism>
<proteinExistence type="predicted"/>
<feature type="compositionally biased region" description="Polar residues" evidence="1">
    <location>
        <begin position="389"/>
        <end position="402"/>
    </location>
</feature>
<feature type="compositionally biased region" description="Low complexity" evidence="1">
    <location>
        <begin position="356"/>
        <end position="377"/>
    </location>
</feature>
<feature type="compositionally biased region" description="Low complexity" evidence="1">
    <location>
        <begin position="563"/>
        <end position="618"/>
    </location>
</feature>
<dbReference type="PANTHER" id="PTHR12854">
    <property type="entry name" value="ATAXIN 2-RELATED"/>
    <property type="match status" value="1"/>
</dbReference>
<dbReference type="GO" id="GO:0034063">
    <property type="term" value="P:stress granule assembly"/>
    <property type="evidence" value="ECO:0007669"/>
    <property type="project" value="TreeGrafter"/>
</dbReference>
<feature type="compositionally biased region" description="Basic and acidic residues" evidence="1">
    <location>
        <begin position="330"/>
        <end position="340"/>
    </location>
</feature>
<feature type="compositionally biased region" description="Low complexity" evidence="1">
    <location>
        <begin position="922"/>
        <end position="933"/>
    </location>
</feature>
<dbReference type="Proteomes" id="UP000242525">
    <property type="component" value="Unassembled WGS sequence"/>
</dbReference>
<feature type="region of interest" description="Disordered" evidence="1">
    <location>
        <begin position="1"/>
        <end position="72"/>
    </location>
</feature>
<dbReference type="PANTHER" id="PTHR12854:SF7">
    <property type="entry name" value="ATAXIN-2 HOMOLOG"/>
    <property type="match status" value="1"/>
</dbReference>
<reference evidence="3" key="1">
    <citation type="submission" date="2014-03" db="EMBL/GenBank/DDBJ databases">
        <authorList>
            <person name="Casaregola S."/>
        </authorList>
    </citation>
    <scope>NUCLEOTIDE SEQUENCE [LARGE SCALE GENOMIC DNA]</scope>
    <source>
        <strain evidence="3">CLIB 918</strain>
    </source>
</reference>
<dbReference type="AlphaFoldDB" id="A0A0J9XHH4"/>
<feature type="compositionally biased region" description="Basic and acidic residues" evidence="1">
    <location>
        <begin position="506"/>
        <end position="516"/>
    </location>
</feature>
<feature type="region of interest" description="Disordered" evidence="1">
    <location>
        <begin position="489"/>
        <end position="661"/>
    </location>
</feature>
<dbReference type="InterPro" id="IPR009604">
    <property type="entry name" value="LsmAD_domain"/>
</dbReference>
<evidence type="ECO:0000256" key="1">
    <source>
        <dbReference type="SAM" id="MobiDB-lite"/>
    </source>
</evidence>
<protein>
    <submittedName>
        <fullName evidence="3">Similar to Saccharomyces cerevisiae YGR178C PBP1 Component of glucose deprivation induced stress granules</fullName>
    </submittedName>
</protein>
<dbReference type="Pfam" id="PF06741">
    <property type="entry name" value="LsmAD"/>
    <property type="match status" value="1"/>
</dbReference>
<feature type="compositionally biased region" description="Polar residues" evidence="1">
    <location>
        <begin position="55"/>
        <end position="64"/>
    </location>
</feature>
<dbReference type="InterPro" id="IPR045117">
    <property type="entry name" value="ATXN2-like"/>
</dbReference>
<evidence type="ECO:0000313" key="3">
    <source>
        <dbReference type="EMBL" id="CDO56392.1"/>
    </source>
</evidence>
<feature type="compositionally biased region" description="Polar residues" evidence="1">
    <location>
        <begin position="436"/>
        <end position="445"/>
    </location>
</feature>
<gene>
    <name evidence="3" type="ORF">BN980_GECA15s00571g</name>
</gene>
<name>A0A0J9XHH4_GEOCN</name>
<feature type="compositionally biased region" description="Basic and acidic residues" evidence="1">
    <location>
        <begin position="421"/>
        <end position="432"/>
    </location>
</feature>
<dbReference type="GO" id="GO:0010494">
    <property type="term" value="C:cytoplasmic stress granule"/>
    <property type="evidence" value="ECO:0007669"/>
    <property type="project" value="TreeGrafter"/>
</dbReference>